<dbReference type="EMBL" id="JAGXEW010000055">
    <property type="protein sequence ID" value="KAK1150823.1"/>
    <property type="molecule type" value="Genomic_DNA"/>
</dbReference>
<keyword evidence="3" id="KW-0418">Kinase</keyword>
<organism evidence="3 4">
    <name type="scientific">Acipenser oxyrinchus oxyrinchus</name>
    <dbReference type="NCBI Taxonomy" id="40147"/>
    <lineage>
        <taxon>Eukaryota</taxon>
        <taxon>Metazoa</taxon>
        <taxon>Chordata</taxon>
        <taxon>Craniata</taxon>
        <taxon>Vertebrata</taxon>
        <taxon>Euteleostomi</taxon>
        <taxon>Actinopterygii</taxon>
        <taxon>Chondrostei</taxon>
        <taxon>Acipenseriformes</taxon>
        <taxon>Acipenseridae</taxon>
        <taxon>Acipenser</taxon>
    </lineage>
</organism>
<feature type="region of interest" description="Disordered" evidence="1">
    <location>
        <begin position="90"/>
        <end position="117"/>
    </location>
</feature>
<keyword evidence="3" id="KW-0808">Transferase</keyword>
<accession>A0AAD8CJI4</accession>
<dbReference type="PROSITE" id="PS50108">
    <property type="entry name" value="CRIB"/>
    <property type="match status" value="1"/>
</dbReference>
<evidence type="ECO:0000256" key="1">
    <source>
        <dbReference type="SAM" id="MobiDB-lite"/>
    </source>
</evidence>
<dbReference type="AlphaFoldDB" id="A0AAD8CJI4"/>
<gene>
    <name evidence="3" type="primary">CDC42BPG</name>
    <name evidence="3" type="ORF">AOXY_G33206</name>
</gene>
<sequence>MLRDPSMRSKLISNPTNFSHLVHVGPGVGVPGLKGDPRDPSDSGVTPMSRPRSATESGRPLSAESERYMKELHAKRQSRVSLAEELLPSPQGLFTEGGMLSEISDQTRHLRAETPRE</sequence>
<dbReference type="GO" id="GO:0016301">
    <property type="term" value="F:kinase activity"/>
    <property type="evidence" value="ECO:0007669"/>
    <property type="project" value="UniProtKB-KW"/>
</dbReference>
<feature type="region of interest" description="Disordered" evidence="1">
    <location>
        <begin position="1"/>
        <end position="63"/>
    </location>
</feature>
<dbReference type="Proteomes" id="UP001230051">
    <property type="component" value="Unassembled WGS sequence"/>
</dbReference>
<evidence type="ECO:0000259" key="2">
    <source>
        <dbReference type="PROSITE" id="PS50108"/>
    </source>
</evidence>
<feature type="domain" description="CRIB" evidence="2">
    <location>
        <begin position="12"/>
        <end position="25"/>
    </location>
</feature>
<dbReference type="InterPro" id="IPR000095">
    <property type="entry name" value="CRIB_dom"/>
</dbReference>
<protein>
    <submittedName>
        <fullName evidence="3">Serine/threonine-protein kinase MRCK alpha-like</fullName>
    </submittedName>
</protein>
<name>A0AAD8CJI4_ACIOX</name>
<proteinExistence type="predicted"/>
<feature type="compositionally biased region" description="Basic and acidic residues" evidence="1">
    <location>
        <begin position="105"/>
        <end position="117"/>
    </location>
</feature>
<comment type="caution">
    <text evidence="3">The sequence shown here is derived from an EMBL/GenBank/DDBJ whole genome shotgun (WGS) entry which is preliminary data.</text>
</comment>
<evidence type="ECO:0000313" key="3">
    <source>
        <dbReference type="EMBL" id="KAK1150823.1"/>
    </source>
</evidence>
<keyword evidence="4" id="KW-1185">Reference proteome</keyword>
<evidence type="ECO:0000313" key="4">
    <source>
        <dbReference type="Proteomes" id="UP001230051"/>
    </source>
</evidence>
<reference evidence="3" key="1">
    <citation type="submission" date="2022-02" db="EMBL/GenBank/DDBJ databases">
        <title>Atlantic sturgeon de novo genome assembly.</title>
        <authorList>
            <person name="Stock M."/>
            <person name="Klopp C."/>
            <person name="Guiguen Y."/>
            <person name="Cabau C."/>
            <person name="Parinello H."/>
            <person name="Santidrian Yebra-Pimentel E."/>
            <person name="Kuhl H."/>
            <person name="Dirks R.P."/>
            <person name="Guessner J."/>
            <person name="Wuertz S."/>
            <person name="Du K."/>
            <person name="Schartl M."/>
        </authorList>
    </citation>
    <scope>NUCLEOTIDE SEQUENCE</scope>
    <source>
        <strain evidence="3">STURGEONOMICS-FGT-2020</strain>
        <tissue evidence="3">Whole blood</tissue>
    </source>
</reference>